<gene>
    <name evidence="1" type="ORF">GT347_11800</name>
</gene>
<dbReference type="KEGG" id="xyk:GT347_11800"/>
<organism evidence="1 2">
    <name type="scientific">Xylophilus rhododendri</name>
    <dbReference type="NCBI Taxonomy" id="2697032"/>
    <lineage>
        <taxon>Bacteria</taxon>
        <taxon>Pseudomonadati</taxon>
        <taxon>Pseudomonadota</taxon>
        <taxon>Betaproteobacteria</taxon>
        <taxon>Burkholderiales</taxon>
        <taxon>Xylophilus</taxon>
    </lineage>
</organism>
<accession>A0A857J6H6</accession>
<evidence type="ECO:0000313" key="2">
    <source>
        <dbReference type="Proteomes" id="UP000464787"/>
    </source>
</evidence>
<evidence type="ECO:0000313" key="1">
    <source>
        <dbReference type="EMBL" id="QHI98622.1"/>
    </source>
</evidence>
<name>A0A857J6H6_9BURK</name>
<proteinExistence type="predicted"/>
<dbReference type="Proteomes" id="UP000464787">
    <property type="component" value="Chromosome"/>
</dbReference>
<dbReference type="RefSeq" id="WP_160552139.1">
    <property type="nucleotide sequence ID" value="NZ_CP047650.1"/>
</dbReference>
<protein>
    <submittedName>
        <fullName evidence="1">Uncharacterized protein</fullName>
    </submittedName>
</protein>
<keyword evidence="2" id="KW-1185">Reference proteome</keyword>
<dbReference type="AlphaFoldDB" id="A0A857J6H6"/>
<sequence length="231" mass="25201">MKDEVHAVLMNALAEAWKKTNIDYLNELVNGEGSLVAALYFNLRNELPRNAGWAVFAECIVRAPLEGVAAAEGKIRIDLVVVHGREIVSAVECKFSPRGVPTGATIAKDLNSLSLLRRRRATSHSVRIEMVRHHSNRGEEQSARKFKMAAKAVRVFALIAWHQAAHTLLTSSRTGLWQRGAPDSGEWEGLNGDRWPPNFAMMVGSAGPAVDDCVATFHGAHFEAAGLATEP</sequence>
<reference evidence="1 2" key="1">
    <citation type="submission" date="2020-01" db="EMBL/GenBank/DDBJ databases">
        <title>Genome sequencing of strain KACC 21265.</title>
        <authorList>
            <person name="Heo J."/>
            <person name="Kim S.-J."/>
            <person name="Kim J.-S."/>
            <person name="Hong S.-B."/>
            <person name="Kwon S.-W."/>
        </authorList>
    </citation>
    <scope>NUCLEOTIDE SEQUENCE [LARGE SCALE GENOMIC DNA]</scope>
    <source>
        <strain evidence="1 2">KACC 21265</strain>
    </source>
</reference>
<dbReference type="EMBL" id="CP047650">
    <property type="protein sequence ID" value="QHI98622.1"/>
    <property type="molecule type" value="Genomic_DNA"/>
</dbReference>